<dbReference type="Pfam" id="PF01694">
    <property type="entry name" value="Rhomboid"/>
    <property type="match status" value="1"/>
</dbReference>
<dbReference type="EMBL" id="MU005786">
    <property type="protein sequence ID" value="KAF2703642.1"/>
    <property type="molecule type" value="Genomic_DNA"/>
</dbReference>
<gene>
    <name evidence="10" type="ORF">K504DRAFT_418177</name>
</gene>
<proteinExistence type="inferred from homology"/>
<feature type="transmembrane region" description="Helical" evidence="8">
    <location>
        <begin position="297"/>
        <end position="315"/>
    </location>
</feature>
<keyword evidence="6 8" id="KW-0472">Membrane</keyword>
<dbReference type="OrthoDB" id="10260614at2759"/>
<dbReference type="GO" id="GO:0004252">
    <property type="term" value="F:serine-type endopeptidase activity"/>
    <property type="evidence" value="ECO:0007669"/>
    <property type="project" value="InterPro"/>
</dbReference>
<keyword evidence="11" id="KW-1185">Reference proteome</keyword>
<reference evidence="10" key="1">
    <citation type="journal article" date="2020" name="Stud. Mycol.">
        <title>101 Dothideomycetes genomes: a test case for predicting lifestyles and emergence of pathogens.</title>
        <authorList>
            <person name="Haridas S."/>
            <person name="Albert R."/>
            <person name="Binder M."/>
            <person name="Bloem J."/>
            <person name="Labutti K."/>
            <person name="Salamov A."/>
            <person name="Andreopoulos B."/>
            <person name="Baker S."/>
            <person name="Barry K."/>
            <person name="Bills G."/>
            <person name="Bluhm B."/>
            <person name="Cannon C."/>
            <person name="Castanera R."/>
            <person name="Culley D."/>
            <person name="Daum C."/>
            <person name="Ezra D."/>
            <person name="Gonzalez J."/>
            <person name="Henrissat B."/>
            <person name="Kuo A."/>
            <person name="Liang C."/>
            <person name="Lipzen A."/>
            <person name="Lutzoni F."/>
            <person name="Magnuson J."/>
            <person name="Mondo S."/>
            <person name="Nolan M."/>
            <person name="Ohm R."/>
            <person name="Pangilinan J."/>
            <person name="Park H.-J."/>
            <person name="Ramirez L."/>
            <person name="Alfaro M."/>
            <person name="Sun H."/>
            <person name="Tritt A."/>
            <person name="Yoshinaga Y."/>
            <person name="Zwiers L.-H."/>
            <person name="Turgeon B."/>
            <person name="Goodwin S."/>
            <person name="Spatafora J."/>
            <person name="Crous P."/>
            <person name="Grigoriev I."/>
        </authorList>
    </citation>
    <scope>NUCLEOTIDE SEQUENCE</scope>
    <source>
        <strain evidence="10">CBS 279.74</strain>
    </source>
</reference>
<evidence type="ECO:0000256" key="1">
    <source>
        <dbReference type="ARBA" id="ARBA00004141"/>
    </source>
</evidence>
<keyword evidence="5 8" id="KW-1133">Transmembrane helix</keyword>
<feature type="compositionally biased region" description="Polar residues" evidence="7">
    <location>
        <begin position="79"/>
        <end position="88"/>
    </location>
</feature>
<name>A0A6G1JTN3_9PLEO</name>
<dbReference type="GO" id="GO:0016020">
    <property type="term" value="C:membrane"/>
    <property type="evidence" value="ECO:0007669"/>
    <property type="project" value="UniProtKB-SubCell"/>
</dbReference>
<evidence type="ECO:0000256" key="4">
    <source>
        <dbReference type="ARBA" id="ARBA00022801"/>
    </source>
</evidence>
<evidence type="ECO:0000256" key="6">
    <source>
        <dbReference type="ARBA" id="ARBA00023136"/>
    </source>
</evidence>
<organism evidence="10 11">
    <name type="scientific">Pleomassaria siparia CBS 279.74</name>
    <dbReference type="NCBI Taxonomy" id="1314801"/>
    <lineage>
        <taxon>Eukaryota</taxon>
        <taxon>Fungi</taxon>
        <taxon>Dikarya</taxon>
        <taxon>Ascomycota</taxon>
        <taxon>Pezizomycotina</taxon>
        <taxon>Dothideomycetes</taxon>
        <taxon>Pleosporomycetidae</taxon>
        <taxon>Pleosporales</taxon>
        <taxon>Pleomassariaceae</taxon>
        <taxon>Pleomassaria</taxon>
    </lineage>
</organism>
<evidence type="ECO:0000259" key="9">
    <source>
        <dbReference type="Pfam" id="PF01694"/>
    </source>
</evidence>
<dbReference type="InterPro" id="IPR022764">
    <property type="entry name" value="Peptidase_S54_rhomboid_dom"/>
</dbReference>
<dbReference type="InterPro" id="IPR035952">
    <property type="entry name" value="Rhomboid-like_sf"/>
</dbReference>
<dbReference type="GO" id="GO:0006465">
    <property type="term" value="P:signal peptide processing"/>
    <property type="evidence" value="ECO:0007669"/>
    <property type="project" value="TreeGrafter"/>
</dbReference>
<dbReference type="InterPro" id="IPR050925">
    <property type="entry name" value="Rhomboid_protease_S54"/>
</dbReference>
<feature type="domain" description="Peptidase S54 rhomboid" evidence="9">
    <location>
        <begin position="223"/>
        <end position="374"/>
    </location>
</feature>
<feature type="transmembrane region" description="Helical" evidence="8">
    <location>
        <begin position="263"/>
        <end position="285"/>
    </location>
</feature>
<evidence type="ECO:0000256" key="2">
    <source>
        <dbReference type="ARBA" id="ARBA00009045"/>
    </source>
</evidence>
<evidence type="ECO:0000313" key="11">
    <source>
        <dbReference type="Proteomes" id="UP000799428"/>
    </source>
</evidence>
<feature type="transmembrane region" description="Helical" evidence="8">
    <location>
        <begin position="124"/>
        <end position="143"/>
    </location>
</feature>
<dbReference type="AlphaFoldDB" id="A0A6G1JTN3"/>
<accession>A0A6G1JTN3</accession>
<comment type="subcellular location">
    <subcellularLocation>
        <location evidence="1">Membrane</location>
        <topology evidence="1">Multi-pass membrane protein</topology>
    </subcellularLocation>
</comment>
<evidence type="ECO:0000256" key="8">
    <source>
        <dbReference type="SAM" id="Phobius"/>
    </source>
</evidence>
<sequence length="393" mass="44428">MSLLGLHRTFARPLPSVFRELGLPPYRRLVYQLDTHVLTRGKHSTPQPRQPSRKATPPRPVRGHDAALPRVTGAIPQVNKLNNPGQQRRNNDPKVYFPTEPPPKEEAEEEEELPRVRVRFLRPIVWSIGASSCIYLLLSYLQAKSELKAVTRQPYIPQIPQRFDRSPPGPIELATRIWSQQQPVDKVAVGLIGANAVAHLGSFLAPRFWLLLWHTPAMNLNFTLFTSTFVHEGPMHLLFNMWACFNFLPSTGKSPLFEGNAHHTLAFFLTTGILSGLTEHLTLLFKKSPRLPFVRSGGASGALFALLGVFCTQYPDAKLKVILLPFQFDAMNFLYGIMLFDFYGMIRGFKFINLGHAAHLSGAFIGIGYSWLDGKNAIWNPLVRFWKRRLQSA</sequence>
<evidence type="ECO:0000256" key="7">
    <source>
        <dbReference type="SAM" id="MobiDB-lite"/>
    </source>
</evidence>
<evidence type="ECO:0000313" key="10">
    <source>
        <dbReference type="EMBL" id="KAF2703642.1"/>
    </source>
</evidence>
<keyword evidence="4" id="KW-0378">Hydrolase</keyword>
<dbReference type="Proteomes" id="UP000799428">
    <property type="component" value="Unassembled WGS sequence"/>
</dbReference>
<protein>
    <recommendedName>
        <fullName evidence="9">Peptidase S54 rhomboid domain-containing protein</fullName>
    </recommendedName>
</protein>
<evidence type="ECO:0000256" key="3">
    <source>
        <dbReference type="ARBA" id="ARBA00022692"/>
    </source>
</evidence>
<dbReference type="PANTHER" id="PTHR43731:SF14">
    <property type="entry name" value="PRESENILIN-ASSOCIATED RHOMBOID-LIKE PROTEIN, MITOCHONDRIAL"/>
    <property type="match status" value="1"/>
</dbReference>
<evidence type="ECO:0000256" key="5">
    <source>
        <dbReference type="ARBA" id="ARBA00022989"/>
    </source>
</evidence>
<feature type="transmembrane region" description="Helical" evidence="8">
    <location>
        <begin position="187"/>
        <end position="210"/>
    </location>
</feature>
<dbReference type="SUPFAM" id="SSF144091">
    <property type="entry name" value="Rhomboid-like"/>
    <property type="match status" value="1"/>
</dbReference>
<comment type="similarity">
    <text evidence="2">Belongs to the peptidase S54 family.</text>
</comment>
<keyword evidence="3 8" id="KW-0812">Transmembrane</keyword>
<dbReference type="Gene3D" id="1.20.1540.10">
    <property type="entry name" value="Rhomboid-like"/>
    <property type="match status" value="1"/>
</dbReference>
<dbReference type="PANTHER" id="PTHR43731">
    <property type="entry name" value="RHOMBOID PROTEASE"/>
    <property type="match status" value="1"/>
</dbReference>
<feature type="region of interest" description="Disordered" evidence="7">
    <location>
        <begin position="39"/>
        <end position="112"/>
    </location>
</feature>
<feature type="transmembrane region" description="Helical" evidence="8">
    <location>
        <begin position="321"/>
        <end position="344"/>
    </location>
</feature>